<sequence length="350" mass="37733">MKTGLKIGIISLLFVLVGAFSVAQAAFSKVATTGANFLKISVGRASGMGDAFTALADDASATWFNPAGLAHIKRQAQANHANWFADLNHDYLTVVLPVTNFGTVGIWANALTMGEIEQTTVDDPKTPVREDEGTGLTISANDIAFGISYARIITDKLSFGLTVKGVQQTIWDMGASAIGLDLGLFYNTGFKSLRLGAAVTNFGTQLSFSGPHLDYNFYWPDSGPSQLQGSYKTTPAPLPTAFRFGVAMDLVQTCPHRLTAAIDIVHPSDINETVNFGLEYGLSEMLFLRGGYILNVDQNYQQKLGMLTGLCAGVGIKGKPAEGLELGLDYSFRYYQYIKPAHRLMLTVGF</sequence>
<evidence type="ECO:0000313" key="3">
    <source>
        <dbReference type="EMBL" id="HEA86487.1"/>
    </source>
</evidence>
<gene>
    <name evidence="3" type="ORF">ENP94_00565</name>
    <name evidence="4" type="ORF">ENS16_04830</name>
</gene>
<dbReference type="EMBL" id="DSLG01000002">
    <property type="protein sequence ID" value="HEA86487.1"/>
    <property type="molecule type" value="Genomic_DNA"/>
</dbReference>
<comment type="similarity">
    <text evidence="1">Belongs to the UPF0164 family.</text>
</comment>
<dbReference type="Gene3D" id="2.40.160.60">
    <property type="entry name" value="Outer membrane protein transport protein (OMPP1/FadL/TodX)"/>
    <property type="match status" value="1"/>
</dbReference>
<proteinExistence type="inferred from homology"/>
<comment type="caution">
    <text evidence="3">The sequence shown here is derived from an EMBL/GenBank/DDBJ whole genome shotgun (WGS) entry which is preliminary data.</text>
</comment>
<evidence type="ECO:0000313" key="4">
    <source>
        <dbReference type="EMBL" id="HFJ53997.1"/>
    </source>
</evidence>
<reference evidence="3" key="1">
    <citation type="journal article" date="2020" name="mSystems">
        <title>Genome- and Community-Level Interaction Insights into Carbon Utilization and Element Cycling Functions of Hydrothermarchaeota in Hydrothermal Sediment.</title>
        <authorList>
            <person name="Zhou Z."/>
            <person name="Liu Y."/>
            <person name="Xu W."/>
            <person name="Pan J."/>
            <person name="Luo Z.H."/>
            <person name="Li M."/>
        </authorList>
    </citation>
    <scope>NUCLEOTIDE SEQUENCE [LARGE SCALE GENOMIC DNA]</scope>
    <source>
        <strain evidence="3">SpSt-265</strain>
        <strain evidence="4">SpSt-465</strain>
    </source>
</reference>
<evidence type="ECO:0000256" key="2">
    <source>
        <dbReference type="SAM" id="SignalP"/>
    </source>
</evidence>
<dbReference type="InterPro" id="IPR005362">
    <property type="entry name" value="UPF0164"/>
</dbReference>
<name>A0A7C1SFZ6_UNCW3</name>
<protein>
    <submittedName>
        <fullName evidence="3">PorV/PorQ family protein</fullName>
    </submittedName>
</protein>
<dbReference type="SUPFAM" id="SSF56935">
    <property type="entry name" value="Porins"/>
    <property type="match status" value="1"/>
</dbReference>
<feature type="signal peptide" evidence="2">
    <location>
        <begin position="1"/>
        <end position="25"/>
    </location>
</feature>
<dbReference type="AlphaFoldDB" id="A0A7C1SFZ6"/>
<accession>A0A7C1SFZ6</accession>
<dbReference type="EMBL" id="DSTU01000006">
    <property type="protein sequence ID" value="HFJ53997.1"/>
    <property type="molecule type" value="Genomic_DNA"/>
</dbReference>
<feature type="chain" id="PRO_5039870583" evidence="2">
    <location>
        <begin position="26"/>
        <end position="350"/>
    </location>
</feature>
<dbReference type="NCBIfam" id="NF033709">
    <property type="entry name" value="PorV_fam"/>
    <property type="match status" value="1"/>
</dbReference>
<organism evidence="3">
    <name type="scientific">candidate division WOR-3 bacterium</name>
    <dbReference type="NCBI Taxonomy" id="2052148"/>
    <lineage>
        <taxon>Bacteria</taxon>
        <taxon>Bacteria division WOR-3</taxon>
    </lineage>
</organism>
<evidence type="ECO:0000256" key="1">
    <source>
        <dbReference type="ARBA" id="ARBA00005846"/>
    </source>
</evidence>
<dbReference type="Pfam" id="PF03687">
    <property type="entry name" value="UPF0164"/>
    <property type="match status" value="1"/>
</dbReference>
<keyword evidence="2" id="KW-0732">Signal</keyword>